<dbReference type="KEGG" id="msil:METEAL_06790"/>
<dbReference type="RefSeq" id="WP_316414398.1">
    <property type="nucleotide sequence ID" value="NZ_AP027080.1"/>
</dbReference>
<evidence type="ECO:0000313" key="1">
    <source>
        <dbReference type="EMBL" id="BDU71505.1"/>
    </source>
</evidence>
<name>A0AA48GNZ4_9BACT</name>
<reference evidence="2" key="1">
    <citation type="journal article" date="2023" name="Int. J. Syst. Evol. Microbiol.">
        <title>Mesoterricola silvestris gen. nov., sp. nov., Mesoterricola sediminis sp. nov., Geothrix oryzae sp. nov., Geothrix edaphica sp. nov., Geothrix rubra sp. nov., and Geothrix limicola sp. nov., six novel members of Acidobacteriota isolated from soils.</title>
        <authorList>
            <person name="Itoh H."/>
            <person name="Sugisawa Y."/>
            <person name="Mise K."/>
            <person name="Xu Z."/>
            <person name="Kuniyasu M."/>
            <person name="Ushijima N."/>
            <person name="Kawano K."/>
            <person name="Kobayashi E."/>
            <person name="Shiratori Y."/>
            <person name="Masuda Y."/>
            <person name="Senoo K."/>
        </authorList>
    </citation>
    <scope>NUCLEOTIDE SEQUENCE [LARGE SCALE GENOMIC DNA]</scope>
    <source>
        <strain evidence="2">W79</strain>
    </source>
</reference>
<keyword evidence="2" id="KW-1185">Reference proteome</keyword>
<dbReference type="InterPro" id="IPR014958">
    <property type="entry name" value="DGC"/>
</dbReference>
<dbReference type="AlphaFoldDB" id="A0AA48GNZ4"/>
<proteinExistence type="predicted"/>
<evidence type="ECO:0000313" key="2">
    <source>
        <dbReference type="Proteomes" id="UP001238179"/>
    </source>
</evidence>
<protein>
    <recommendedName>
        <fullName evidence="3">Zinc-binding protein</fullName>
    </recommendedName>
</protein>
<dbReference type="Proteomes" id="UP001238179">
    <property type="component" value="Chromosome"/>
</dbReference>
<evidence type="ECO:0008006" key="3">
    <source>
        <dbReference type="Google" id="ProtNLM"/>
    </source>
</evidence>
<sequence length="129" mass="13615">MTCGCSSGKKRLVYACSGAANTGYLADQVARRLSLQGVARMTCLAGVGAELDSFLRAAATAEMNLVVDGCPTACGRKTFQRYELPCMPVVLTDFGVEKGTTLIDEAVLARVVQEVAVRHLAAPEGETSR</sequence>
<dbReference type="EMBL" id="AP027080">
    <property type="protein sequence ID" value="BDU71505.1"/>
    <property type="molecule type" value="Genomic_DNA"/>
</dbReference>
<organism evidence="1 2">
    <name type="scientific">Mesoterricola silvestris</name>
    <dbReference type="NCBI Taxonomy" id="2927979"/>
    <lineage>
        <taxon>Bacteria</taxon>
        <taxon>Pseudomonadati</taxon>
        <taxon>Acidobacteriota</taxon>
        <taxon>Holophagae</taxon>
        <taxon>Holophagales</taxon>
        <taxon>Holophagaceae</taxon>
        <taxon>Mesoterricola</taxon>
    </lineage>
</organism>
<dbReference type="Pfam" id="PF08859">
    <property type="entry name" value="DGC"/>
    <property type="match status" value="1"/>
</dbReference>
<gene>
    <name evidence="1" type="ORF">METEAL_06790</name>
</gene>
<accession>A0AA48GNZ4</accession>